<accession>A0A9D1PHE2</accession>
<organism evidence="1 2">
    <name type="scientific">Candidatus Butyricicoccus avistercoris</name>
    <dbReference type="NCBI Taxonomy" id="2838518"/>
    <lineage>
        <taxon>Bacteria</taxon>
        <taxon>Bacillati</taxon>
        <taxon>Bacillota</taxon>
        <taxon>Clostridia</taxon>
        <taxon>Eubacteriales</taxon>
        <taxon>Butyricicoccaceae</taxon>
        <taxon>Butyricicoccus</taxon>
    </lineage>
</organism>
<dbReference type="AlphaFoldDB" id="A0A9D1PHE2"/>
<gene>
    <name evidence="1" type="ORF">H9746_04625</name>
</gene>
<dbReference type="Gene3D" id="2.60.40.2000">
    <property type="match status" value="1"/>
</dbReference>
<evidence type="ECO:0000313" key="2">
    <source>
        <dbReference type="Proteomes" id="UP000886808"/>
    </source>
</evidence>
<dbReference type="InterPro" id="IPR022476">
    <property type="entry name" value="Spore_YabP/YqfC"/>
</dbReference>
<reference evidence="1" key="1">
    <citation type="journal article" date="2021" name="PeerJ">
        <title>Extensive microbial diversity within the chicken gut microbiome revealed by metagenomics and culture.</title>
        <authorList>
            <person name="Gilroy R."/>
            <person name="Ravi A."/>
            <person name="Getino M."/>
            <person name="Pursley I."/>
            <person name="Horton D.L."/>
            <person name="Alikhan N.F."/>
            <person name="Baker D."/>
            <person name="Gharbi K."/>
            <person name="Hall N."/>
            <person name="Watson M."/>
            <person name="Adriaenssens E.M."/>
            <person name="Foster-Nyarko E."/>
            <person name="Jarju S."/>
            <person name="Secka A."/>
            <person name="Antonio M."/>
            <person name="Oren A."/>
            <person name="Chaudhuri R.R."/>
            <person name="La Ragione R."/>
            <person name="Hildebrand F."/>
            <person name="Pallen M.J."/>
        </authorList>
    </citation>
    <scope>NUCLEOTIDE SEQUENCE</scope>
    <source>
        <strain evidence="1">CHK193-4272</strain>
    </source>
</reference>
<dbReference type="InterPro" id="IPR038705">
    <property type="entry name" value="YabP_sf"/>
</dbReference>
<proteinExistence type="predicted"/>
<comment type="caution">
    <text evidence="1">The sequence shown here is derived from an EMBL/GenBank/DDBJ whole genome shotgun (WGS) entry which is preliminary data.</text>
</comment>
<protein>
    <submittedName>
        <fullName evidence="1">YabP/YqfC family sporulation protein</fullName>
    </submittedName>
</protein>
<dbReference type="EMBL" id="DXIE01000028">
    <property type="protein sequence ID" value="HIV62119.1"/>
    <property type="molecule type" value="Genomic_DNA"/>
</dbReference>
<dbReference type="Pfam" id="PF07873">
    <property type="entry name" value="YabP"/>
    <property type="match status" value="1"/>
</dbReference>
<evidence type="ECO:0000313" key="1">
    <source>
        <dbReference type="EMBL" id="HIV62119.1"/>
    </source>
</evidence>
<reference evidence="1" key="2">
    <citation type="submission" date="2021-04" db="EMBL/GenBank/DDBJ databases">
        <authorList>
            <person name="Gilroy R."/>
        </authorList>
    </citation>
    <scope>NUCLEOTIDE SEQUENCE</scope>
    <source>
        <strain evidence="1">CHK193-4272</strain>
    </source>
</reference>
<dbReference type="Proteomes" id="UP000886808">
    <property type="component" value="Unassembled WGS sequence"/>
</dbReference>
<name>A0A9D1PHE2_9FIRM</name>
<sequence length="86" mass="9756">MGQRFSQTEMIDDLNITLSRVELIGNHRLSIENHKGIQEYSDLSMKIALSDGYLHITGQNMEIYNLTLKEVTVIGTINSLEYIKGV</sequence>